<proteinExistence type="predicted"/>
<organism>
    <name type="scientific">Branchiostoma floridae</name>
    <name type="common">Florida lancelet</name>
    <name type="synonym">Amphioxus</name>
    <dbReference type="NCBI Taxonomy" id="7739"/>
    <lineage>
        <taxon>Eukaryota</taxon>
        <taxon>Metazoa</taxon>
        <taxon>Chordata</taxon>
        <taxon>Cephalochordata</taxon>
        <taxon>Leptocardii</taxon>
        <taxon>Amphioxiformes</taxon>
        <taxon>Branchiostomatidae</taxon>
        <taxon>Branchiostoma</taxon>
    </lineage>
</organism>
<dbReference type="AlphaFoldDB" id="C3ZMQ6"/>
<evidence type="ECO:0000256" key="1">
    <source>
        <dbReference type="SAM" id="MobiDB-lite"/>
    </source>
</evidence>
<dbReference type="eggNOG" id="ENOG502SA3A">
    <property type="taxonomic scope" value="Eukaryota"/>
</dbReference>
<feature type="compositionally biased region" description="Polar residues" evidence="1">
    <location>
        <begin position="133"/>
        <end position="158"/>
    </location>
</feature>
<dbReference type="EMBL" id="GG666647">
    <property type="protein sequence ID" value="EEN46163.1"/>
    <property type="molecule type" value="Genomic_DNA"/>
</dbReference>
<protein>
    <submittedName>
        <fullName evidence="2">Uncharacterized protein</fullName>
    </submittedName>
</protein>
<feature type="region of interest" description="Disordered" evidence="1">
    <location>
        <begin position="131"/>
        <end position="183"/>
    </location>
</feature>
<accession>C3ZMQ6</accession>
<dbReference type="InParanoid" id="C3ZMQ6"/>
<evidence type="ECO:0000313" key="2">
    <source>
        <dbReference type="EMBL" id="EEN46163.1"/>
    </source>
</evidence>
<sequence>MPRSAPPAGRTGHRRAAAWEGCDDDIILEVPRTQSAMSSDGRTNWALRSRKSDANKEIEEWISDVKREKSTVRTSAQPAENYTEQRMLESKLYDLSKERYKFLSQANYQRKAFLDRQHRKTSVMKDLMRKVDSSASHPPLQRQNSRLSNSLGDTSTDVMSRKASSIVPAATETTAPPPLPTRTSREDLLSSLVQTTQAWQPTADRRFSKLADALSPTYETNKQRASRQPLKTIDAPQNLLDVRLATAKEPPAGLLYQRSHVTNVSLSVLLVLRFRQTIIKYLRAHVRVWHDSGSLLKQPPNKQRMISF</sequence>
<gene>
    <name evidence="2" type="ORF">BRAFLDRAFT_126056</name>
</gene>
<name>C3ZMQ6_BRAFL</name>
<reference evidence="2" key="1">
    <citation type="journal article" date="2008" name="Nature">
        <title>The amphioxus genome and the evolution of the chordate karyotype.</title>
        <authorList>
            <consortium name="US DOE Joint Genome Institute (JGI-PGF)"/>
            <person name="Putnam N.H."/>
            <person name="Butts T."/>
            <person name="Ferrier D.E.K."/>
            <person name="Furlong R.F."/>
            <person name="Hellsten U."/>
            <person name="Kawashima T."/>
            <person name="Robinson-Rechavi M."/>
            <person name="Shoguchi E."/>
            <person name="Terry A."/>
            <person name="Yu J.-K."/>
            <person name="Benito-Gutierrez E.L."/>
            <person name="Dubchak I."/>
            <person name="Garcia-Fernandez J."/>
            <person name="Gibson-Brown J.J."/>
            <person name="Grigoriev I.V."/>
            <person name="Horton A.C."/>
            <person name="de Jong P.J."/>
            <person name="Jurka J."/>
            <person name="Kapitonov V.V."/>
            <person name="Kohara Y."/>
            <person name="Kuroki Y."/>
            <person name="Lindquist E."/>
            <person name="Lucas S."/>
            <person name="Osoegawa K."/>
            <person name="Pennacchio L.A."/>
            <person name="Salamov A.A."/>
            <person name="Satou Y."/>
            <person name="Sauka-Spengler T."/>
            <person name="Schmutz J."/>
            <person name="Shin-I T."/>
            <person name="Toyoda A."/>
            <person name="Bronner-Fraser M."/>
            <person name="Fujiyama A."/>
            <person name="Holland L.Z."/>
            <person name="Holland P.W.H."/>
            <person name="Satoh N."/>
            <person name="Rokhsar D.S."/>
        </authorList>
    </citation>
    <scope>NUCLEOTIDE SEQUENCE [LARGE SCALE GENOMIC DNA]</scope>
    <source>
        <strain evidence="2">S238N-H82</strain>
        <tissue evidence="2">Testes</tissue>
    </source>
</reference>